<dbReference type="SUPFAM" id="SSF49478">
    <property type="entry name" value="Cna protein B-type domain"/>
    <property type="match status" value="1"/>
</dbReference>
<comment type="caution">
    <text evidence="2">The sequence shown here is derived from an EMBL/GenBank/DDBJ whole genome shotgun (WGS) entry which is preliminary data.</text>
</comment>
<protein>
    <recommendedName>
        <fullName evidence="4">Carboxypeptidase regulatory-like domain-containing protein</fullName>
    </recommendedName>
</protein>
<gene>
    <name evidence="2" type="ORF">DF182_25020</name>
</gene>
<accession>A0A365XTQ4</accession>
<evidence type="ECO:0000313" key="3">
    <source>
        <dbReference type="Proteomes" id="UP000253410"/>
    </source>
</evidence>
<proteinExistence type="predicted"/>
<evidence type="ECO:0008006" key="4">
    <source>
        <dbReference type="Google" id="ProtNLM"/>
    </source>
</evidence>
<organism evidence="2 3">
    <name type="scientific">Chitinophaga flava</name>
    <dbReference type="NCBI Taxonomy" id="2259036"/>
    <lineage>
        <taxon>Bacteria</taxon>
        <taxon>Pseudomonadati</taxon>
        <taxon>Bacteroidota</taxon>
        <taxon>Chitinophagia</taxon>
        <taxon>Chitinophagales</taxon>
        <taxon>Chitinophagaceae</taxon>
        <taxon>Chitinophaga</taxon>
    </lineage>
</organism>
<keyword evidence="3" id="KW-1185">Reference proteome</keyword>
<feature type="chain" id="PRO_5016844517" description="Carboxypeptidase regulatory-like domain-containing protein" evidence="1">
    <location>
        <begin position="21"/>
        <end position="866"/>
    </location>
</feature>
<dbReference type="Proteomes" id="UP000253410">
    <property type="component" value="Unassembled WGS sequence"/>
</dbReference>
<evidence type="ECO:0000256" key="1">
    <source>
        <dbReference type="SAM" id="SignalP"/>
    </source>
</evidence>
<dbReference type="EMBL" id="QFFJ01000002">
    <property type="protein sequence ID" value="RBL89757.1"/>
    <property type="molecule type" value="Genomic_DNA"/>
</dbReference>
<keyword evidence="1" id="KW-0732">Signal</keyword>
<feature type="signal peptide" evidence="1">
    <location>
        <begin position="1"/>
        <end position="20"/>
    </location>
</feature>
<dbReference type="AlphaFoldDB" id="A0A365XTQ4"/>
<evidence type="ECO:0000313" key="2">
    <source>
        <dbReference type="EMBL" id="RBL89757.1"/>
    </source>
</evidence>
<reference evidence="2 3" key="1">
    <citation type="submission" date="2018-05" db="EMBL/GenBank/DDBJ databases">
        <title>Chitinophaga sp. K3CV102501T nov., isolated from isolated from a monsoon evergreen broad-leaved forest soil.</title>
        <authorList>
            <person name="Lv Y."/>
        </authorList>
    </citation>
    <scope>NUCLEOTIDE SEQUENCE [LARGE SCALE GENOMIC DNA]</scope>
    <source>
        <strain evidence="2 3">GDMCC 1.1325</strain>
    </source>
</reference>
<sequence length="866" mass="98179">MYKVIALTLFITGVSTPCYAQHQPDDDEVSVTLRFKEIGTIELPVIIRNQEVFLSASELFNFLKIKNIQSDNQDSLSGFIMNKQDFFLIEKTGVMYREKRTDLTSRDLISTTSGLYLKACYWGEIFGLNCEFKLRDLYVELTTKLDLSVIKEMKQQRLREMINRLKGNVKVDSIIGRNATGCNITAADWSVTAMQQQQGDNNLSLNLALGGMVASGETNLLLNYTNNRQFDLRNQQFIWRYVQNDNPVVRQVSAGRVYTPTIASVLFPVTGIQVSNTPTFNRTAFGTYRLTDITEPGWKVELYINRELIDYQQADASGFYSFNVPIIYGNTSILLRFYGPWGEEYSRQKDITVPFNFLPAKDFEYSVTAGIELDTFYSRFASARFHYGLTQRLTVGGGIEYLSSLPSGNNIPFVQASYRLPGNFVLSSEYAYQVRSKTSLFWRSKSDMEIELMYLRYQENQQAVLYNYLEERKLTFSLPVRREDFSLLSKLTVDRIKMPVPQQTGEKILSLPPLEYTTAEWVCVGSSGSVNANLTTFCSFRKGYKTVAYSNLSQTYRVFDKMFFTPRLQYAYDRNQITNAKIELERPIANHGFVRFTLERDFYGKQFTTGIMLRYDFSFAKTGFSANISAHRSSVSQSAGGSFLFDRATNYLDANNLGSVGRAQFIVQAFLDLDGNGKKDPEEPRIEGVIPQLNGGIVQYYKEDTLCRVFNLEPYRKYIITVNPDGLNSISWRIKNPTISVQALPNQFKLIEIPIEVYGEVSGSVMNEKRQGLSRIKVNVYNAASKLVKSILTEGDGYFSYLGLTPGSYTVSVDAEQMKRLSLKATPAVIAIKVKRSIEGDVVDGLSFLLTSPDMEAPPDKSGKNP</sequence>
<dbReference type="Pfam" id="PF13620">
    <property type="entry name" value="CarboxypepD_reg"/>
    <property type="match status" value="1"/>
</dbReference>
<name>A0A365XTQ4_9BACT</name>
<dbReference type="Gene3D" id="2.60.40.1120">
    <property type="entry name" value="Carboxypeptidase-like, regulatory domain"/>
    <property type="match status" value="1"/>
</dbReference>